<dbReference type="Pfam" id="PF07004">
    <property type="entry name" value="SHIPPO-rpt"/>
    <property type="match status" value="3"/>
</dbReference>
<accession>A0ABR2L9Q6</accession>
<proteinExistence type="predicted"/>
<protein>
    <recommendedName>
        <fullName evidence="4">RIIa domain-containing protein</fullName>
    </recommendedName>
</protein>
<dbReference type="SUPFAM" id="SSF47391">
    <property type="entry name" value="Dimerization-anchoring domain of cAMP-dependent PK regulatory subunit"/>
    <property type="match status" value="1"/>
</dbReference>
<dbReference type="Gene3D" id="1.20.890.10">
    <property type="entry name" value="cAMP-dependent protein kinase regulatory subunit, dimerization-anchoring domain"/>
    <property type="match status" value="1"/>
</dbReference>
<organism evidence="2 3">
    <name type="scientific">Tritrichomonas musculus</name>
    <dbReference type="NCBI Taxonomy" id="1915356"/>
    <lineage>
        <taxon>Eukaryota</taxon>
        <taxon>Metamonada</taxon>
        <taxon>Parabasalia</taxon>
        <taxon>Tritrichomonadida</taxon>
        <taxon>Tritrichomonadidae</taxon>
        <taxon>Tritrichomonas</taxon>
    </lineage>
</organism>
<keyword evidence="3" id="KW-1185">Reference proteome</keyword>
<dbReference type="EMBL" id="JAPFFF010000001">
    <property type="protein sequence ID" value="KAK8899706.1"/>
    <property type="molecule type" value="Genomic_DNA"/>
</dbReference>
<gene>
    <name evidence="2" type="ORF">M9Y10_002028</name>
</gene>
<feature type="region of interest" description="Disordered" evidence="1">
    <location>
        <begin position="1"/>
        <end position="41"/>
    </location>
</feature>
<sequence length="316" mass="35276">MNQDSCSSIPPSPIRSRRSRISGNSTYITQSSSYSIPNQRRKSLSSMRVLGGIYTFGKDSPKWTIPSSRPQKVPHIQSPGPGQYNLSSSLIDDKRIYQRMSLTSHEKSRPPLTASIGFIDRPSLINKNSGIVIGKRDTIDFAKTAPNPGPGAYSPQTNLNSQSHVIASRHGYDHSGDIPGPGSYDISRSILATKGGSLPGSISDRAQWMTDGIEKTPGPSDYSPNIMLEKKRSKMKKKNVIAIDRCIVKLNNVENPIEAKKYLQTNHKLKEIINEIYQVLLYSKPDKPLQFIREYFLPEAPPPPPMEEEEEEYLLH</sequence>
<feature type="compositionally biased region" description="Low complexity" evidence="1">
    <location>
        <begin position="21"/>
        <end position="36"/>
    </location>
</feature>
<evidence type="ECO:0000313" key="2">
    <source>
        <dbReference type="EMBL" id="KAK8899706.1"/>
    </source>
</evidence>
<dbReference type="PANTHER" id="PTHR21580">
    <property type="entry name" value="SHIPPO-1-RELATED"/>
    <property type="match status" value="1"/>
</dbReference>
<comment type="caution">
    <text evidence="2">The sequence shown here is derived from an EMBL/GenBank/DDBJ whole genome shotgun (WGS) entry which is preliminary data.</text>
</comment>
<dbReference type="InterPro" id="IPR010736">
    <property type="entry name" value="SHIPPO-rpt"/>
</dbReference>
<name>A0ABR2L9Q6_9EUKA</name>
<dbReference type="PANTHER" id="PTHR21580:SF28">
    <property type="entry name" value="BOREALIN N-TERMINAL DOMAIN-CONTAINING PROTEIN-RELATED"/>
    <property type="match status" value="1"/>
</dbReference>
<evidence type="ECO:0000313" key="3">
    <source>
        <dbReference type="Proteomes" id="UP001470230"/>
    </source>
</evidence>
<evidence type="ECO:0000256" key="1">
    <source>
        <dbReference type="SAM" id="MobiDB-lite"/>
    </source>
</evidence>
<dbReference type="InterPro" id="IPR051291">
    <property type="entry name" value="CIMAP"/>
</dbReference>
<evidence type="ECO:0008006" key="4">
    <source>
        <dbReference type="Google" id="ProtNLM"/>
    </source>
</evidence>
<reference evidence="2 3" key="1">
    <citation type="submission" date="2024-04" db="EMBL/GenBank/DDBJ databases">
        <title>Tritrichomonas musculus Genome.</title>
        <authorList>
            <person name="Alves-Ferreira E."/>
            <person name="Grigg M."/>
            <person name="Lorenzi H."/>
            <person name="Galac M."/>
        </authorList>
    </citation>
    <scope>NUCLEOTIDE SEQUENCE [LARGE SCALE GENOMIC DNA]</scope>
    <source>
        <strain evidence="2 3">EAF2021</strain>
    </source>
</reference>
<dbReference type="Proteomes" id="UP001470230">
    <property type="component" value="Unassembled WGS sequence"/>
</dbReference>